<evidence type="ECO:0000313" key="2">
    <source>
        <dbReference type="EMBL" id="WVN84898.1"/>
    </source>
</evidence>
<organism evidence="2 3">
    <name type="scientific">Cryptococcus depauperatus CBS 7841</name>
    <dbReference type="NCBI Taxonomy" id="1295531"/>
    <lineage>
        <taxon>Eukaryota</taxon>
        <taxon>Fungi</taxon>
        <taxon>Dikarya</taxon>
        <taxon>Basidiomycota</taxon>
        <taxon>Agaricomycotina</taxon>
        <taxon>Tremellomycetes</taxon>
        <taxon>Tremellales</taxon>
        <taxon>Cryptococcaceae</taxon>
        <taxon>Cryptococcus</taxon>
    </lineage>
</organism>
<keyword evidence="1" id="KW-0469">Meiosis</keyword>
<reference evidence="2" key="2">
    <citation type="journal article" date="2022" name="Elife">
        <title>Obligate sexual reproduction of a homothallic fungus closely related to the Cryptococcus pathogenic species complex.</title>
        <authorList>
            <person name="Passer A.R."/>
            <person name="Clancey S.A."/>
            <person name="Shea T."/>
            <person name="David-Palma M."/>
            <person name="Averette A.F."/>
            <person name="Boekhout T."/>
            <person name="Porcel B.M."/>
            <person name="Nowrousian M."/>
            <person name="Cuomo C.A."/>
            <person name="Sun S."/>
            <person name="Heitman J."/>
            <person name="Coelho M.A."/>
        </authorList>
    </citation>
    <scope>NUCLEOTIDE SEQUENCE</scope>
    <source>
        <strain evidence="2">CBS 7841</strain>
    </source>
</reference>
<gene>
    <name evidence="2" type="ORF">L203_100034</name>
</gene>
<evidence type="ECO:0000256" key="1">
    <source>
        <dbReference type="ARBA" id="ARBA00023254"/>
    </source>
</evidence>
<accession>A0AAJ8LX06</accession>
<evidence type="ECO:0008006" key="4">
    <source>
        <dbReference type="Google" id="ProtNLM"/>
    </source>
</evidence>
<dbReference type="GO" id="GO:0051321">
    <property type="term" value="P:meiotic cell cycle"/>
    <property type="evidence" value="ECO:0007669"/>
    <property type="project" value="UniProtKB-KW"/>
</dbReference>
<dbReference type="GO" id="GO:0090173">
    <property type="term" value="P:regulation of synaptonemal complex assembly"/>
    <property type="evidence" value="ECO:0007669"/>
    <property type="project" value="InterPro"/>
</dbReference>
<dbReference type="EMBL" id="CP143784">
    <property type="protein sequence ID" value="WVN84898.1"/>
    <property type="molecule type" value="Genomic_DNA"/>
</dbReference>
<name>A0AAJ8LX06_9TREE</name>
<dbReference type="Pfam" id="PF08631">
    <property type="entry name" value="SPO22"/>
    <property type="match status" value="1"/>
</dbReference>
<dbReference type="GeneID" id="91084250"/>
<dbReference type="AlphaFoldDB" id="A0AAJ8LX06"/>
<dbReference type="InterPro" id="IPR013940">
    <property type="entry name" value="Spo22/ZIP4/TEX11"/>
</dbReference>
<reference evidence="2" key="1">
    <citation type="submission" date="2016-06" db="EMBL/GenBank/DDBJ databases">
        <authorList>
            <person name="Cuomo C."/>
            <person name="Litvintseva A."/>
            <person name="Heitman J."/>
            <person name="Chen Y."/>
            <person name="Sun S."/>
            <person name="Springer D."/>
            <person name="Dromer F."/>
            <person name="Young S."/>
            <person name="Zeng Q."/>
            <person name="Chapman S."/>
            <person name="Gujja S."/>
            <person name="Saif S."/>
            <person name="Birren B."/>
        </authorList>
    </citation>
    <scope>NUCLEOTIDE SEQUENCE</scope>
    <source>
        <strain evidence="2">CBS 7841</strain>
    </source>
</reference>
<dbReference type="PANTHER" id="PTHR40375">
    <property type="entry name" value="SPORULATION-SPECIFIC PROTEIN 22"/>
    <property type="match status" value="1"/>
</dbReference>
<evidence type="ECO:0000313" key="3">
    <source>
        <dbReference type="Proteomes" id="UP000094043"/>
    </source>
</evidence>
<dbReference type="KEGG" id="cdep:91084250"/>
<dbReference type="InterPro" id="IPR039057">
    <property type="entry name" value="Spo22/ZIP4"/>
</dbReference>
<keyword evidence="3" id="KW-1185">Reference proteome</keyword>
<reference evidence="2" key="3">
    <citation type="submission" date="2024-01" db="EMBL/GenBank/DDBJ databases">
        <authorList>
            <person name="Coelho M.A."/>
            <person name="David-Palma M."/>
            <person name="Shea T."/>
            <person name="Sun S."/>
            <person name="Cuomo C.A."/>
            <person name="Heitman J."/>
        </authorList>
    </citation>
    <scope>NUCLEOTIDE SEQUENCE</scope>
    <source>
        <strain evidence="2">CBS 7841</strain>
    </source>
</reference>
<protein>
    <recommendedName>
        <fullName evidence="4">Protein ZIP4 homolog</fullName>
    </recommendedName>
</protein>
<dbReference type="PANTHER" id="PTHR40375:SF2">
    <property type="entry name" value="SPORULATION-SPECIFIC PROTEIN 22"/>
    <property type="match status" value="1"/>
</dbReference>
<dbReference type="RefSeq" id="XP_066065599.1">
    <property type="nucleotide sequence ID" value="XM_066209502.1"/>
</dbReference>
<sequence>MVKDAYITVQESIEQTRVYCEQLFSGTFTAIQTRSLLKSLDNVQQAVYTYSKSKRGRKKKEDDERLEAKPMKTDWFDREGVQLWNLASEIGRTTPCNPSLSKEELATIAALRLTGFRLVEITTDLKGPINFIVRLLGLVAKTITALLDAGKISTASQLSLQGAEYEQMIIDKLPLKGSEEFEQRLSVLIWFYIARIDILLQEGNDAFALDLLFKALQLEDAWMMNIEECQLLAFKCWTVGNDMLNKGVNLPSATDWLKQGAILVEKMVIQGDRVENLEALHVAVLKSLARAQILLVEKEHNSFTSATATLNELAKLVGENDRETFHEIRLLQLYILKTEKAPEKDVQTVTEDLMESMEWNELSVIEILSQMASLLSDYPHLPSTAILKLLHIALVNPNGYAHLQLIIYEGLLFAKALGPDIAGITLATAILDLVANHATYEVDGNANVVACQTLLWNIGLYNESKERVIEAAHWYTLAAHDFFRKISGENTYRCIRKAALCHIRAMNWSAASELIAQCPTDEASTHYLAFLVAIGQENQPSAIEAVTTIVECSDFEAQQLVLITSLAQDKASHPVLAATMKALLNVLTGSKQVFEVQIEIVTVIRCLVKITVSDLSQTEDKDEVAERLVDYMQTAIDVLSENPARGQGQTKGIAWLYKCSYNVAVQGLSSLSSKSLADLFDRSAQLMSIYQVLEPSNLDPELPFMRASAMFACLCGKIFLCKELATGPEKALLLDQLVDYIPHCRDALSSIKLSYALSLTVAQMKQIINTSEIELFCEIQDWESIPDALMKIQDEESRAEVGLTCSTIEMCANILFRYQDCPSHIFYQLLELVLDNCSTSYASDIKRFSRWTRAILKMLLHRDSFENESTALKYVNRAFEVLQMPLGKKAYPLDEVHWLVATAWNRGLNGSSSNPQLNKWYQVALAISSCVPDLNIDRQKMHEHYRHLLEGQGIDCLYH</sequence>
<dbReference type="Proteomes" id="UP000094043">
    <property type="component" value="Chromosome 1"/>
</dbReference>
<proteinExistence type="predicted"/>